<evidence type="ECO:0000259" key="5">
    <source>
        <dbReference type="PROSITE" id="PS50178"/>
    </source>
</evidence>
<proteinExistence type="predicted"/>
<accession>A0AA47NW62</accession>
<comment type="caution">
    <text evidence="6">The sequence shown here is derived from an EMBL/GenBank/DDBJ whole genome shotgun (WGS) entry which is preliminary data.</text>
</comment>
<dbReference type="Proteomes" id="UP001174136">
    <property type="component" value="Unassembled WGS sequence"/>
</dbReference>
<dbReference type="InterPro" id="IPR017455">
    <property type="entry name" value="Znf_FYVE-rel"/>
</dbReference>
<keyword evidence="3" id="KW-0862">Zinc</keyword>
<dbReference type="InterPro" id="IPR011011">
    <property type="entry name" value="Znf_FYVE_PHD"/>
</dbReference>
<dbReference type="Gene3D" id="3.30.40.10">
    <property type="entry name" value="Zinc/RING finger domain, C3HC4 (zinc finger)"/>
    <property type="match status" value="1"/>
</dbReference>
<dbReference type="SUPFAM" id="SSF57903">
    <property type="entry name" value="FYVE/PHD zinc finger"/>
    <property type="match status" value="1"/>
</dbReference>
<protein>
    <submittedName>
        <fullName evidence="6">Pleckstrin y domain-containing family F member 1</fullName>
    </submittedName>
</protein>
<feature type="domain" description="FYVE-type" evidence="5">
    <location>
        <begin position="1"/>
        <end position="48"/>
    </location>
</feature>
<evidence type="ECO:0000313" key="6">
    <source>
        <dbReference type="EMBL" id="KAK0139550.1"/>
    </source>
</evidence>
<dbReference type="InterPro" id="IPR013083">
    <property type="entry name" value="Znf_RING/FYVE/PHD"/>
</dbReference>
<sequence>MQRRHHCRNCGFLVCAACSKQRAVLRHIHPIDLQRVCCLCSGCLLQEQEENLGVYDDVAAVVVVGLRI</sequence>
<dbReference type="AlphaFoldDB" id="A0AA47NW62"/>
<evidence type="ECO:0000256" key="4">
    <source>
        <dbReference type="PROSITE-ProRule" id="PRU00091"/>
    </source>
</evidence>
<keyword evidence="7" id="KW-1185">Reference proteome</keyword>
<reference evidence="6" key="1">
    <citation type="journal article" date="2023" name="Front. Mar. Sci.">
        <title>A new Merluccius polli reference genome to investigate the effects of global change in West African waters.</title>
        <authorList>
            <person name="Mateo J.L."/>
            <person name="Blanco-Fernandez C."/>
            <person name="Garcia-Vazquez E."/>
            <person name="Machado-Schiaffino G."/>
        </authorList>
    </citation>
    <scope>NUCLEOTIDE SEQUENCE</scope>
    <source>
        <strain evidence="6">C29</strain>
        <tissue evidence="6">Fin</tissue>
    </source>
</reference>
<dbReference type="GO" id="GO:0008270">
    <property type="term" value="F:zinc ion binding"/>
    <property type="evidence" value="ECO:0007669"/>
    <property type="project" value="UniProtKB-KW"/>
</dbReference>
<dbReference type="EMBL" id="JAOPHQ010004342">
    <property type="protein sequence ID" value="KAK0139550.1"/>
    <property type="molecule type" value="Genomic_DNA"/>
</dbReference>
<evidence type="ECO:0000256" key="2">
    <source>
        <dbReference type="ARBA" id="ARBA00022771"/>
    </source>
</evidence>
<gene>
    <name evidence="6" type="primary">Plekhf1_2</name>
    <name evidence="6" type="ORF">N1851_023580</name>
</gene>
<evidence type="ECO:0000256" key="1">
    <source>
        <dbReference type="ARBA" id="ARBA00022723"/>
    </source>
</evidence>
<name>A0AA47NW62_MERPO</name>
<dbReference type="InterPro" id="IPR000306">
    <property type="entry name" value="Znf_FYVE"/>
</dbReference>
<evidence type="ECO:0000256" key="3">
    <source>
        <dbReference type="ARBA" id="ARBA00022833"/>
    </source>
</evidence>
<evidence type="ECO:0000313" key="7">
    <source>
        <dbReference type="Proteomes" id="UP001174136"/>
    </source>
</evidence>
<organism evidence="6 7">
    <name type="scientific">Merluccius polli</name>
    <name type="common">Benguela hake</name>
    <name type="synonym">Merluccius cadenati</name>
    <dbReference type="NCBI Taxonomy" id="89951"/>
    <lineage>
        <taxon>Eukaryota</taxon>
        <taxon>Metazoa</taxon>
        <taxon>Chordata</taxon>
        <taxon>Craniata</taxon>
        <taxon>Vertebrata</taxon>
        <taxon>Euteleostomi</taxon>
        <taxon>Actinopterygii</taxon>
        <taxon>Neopterygii</taxon>
        <taxon>Teleostei</taxon>
        <taxon>Neoteleostei</taxon>
        <taxon>Acanthomorphata</taxon>
        <taxon>Zeiogadaria</taxon>
        <taxon>Gadariae</taxon>
        <taxon>Gadiformes</taxon>
        <taxon>Gadoidei</taxon>
        <taxon>Merlucciidae</taxon>
        <taxon>Merluccius</taxon>
    </lineage>
</organism>
<keyword evidence="1" id="KW-0479">Metal-binding</keyword>
<dbReference type="Pfam" id="PF01363">
    <property type="entry name" value="FYVE"/>
    <property type="match status" value="1"/>
</dbReference>
<keyword evidence="2 4" id="KW-0863">Zinc-finger</keyword>
<dbReference type="PROSITE" id="PS50178">
    <property type="entry name" value="ZF_FYVE"/>
    <property type="match status" value="1"/>
</dbReference>